<name>A0A5A8DP03_CAFRO</name>
<dbReference type="AlphaFoldDB" id="A0A5A8DP03"/>
<evidence type="ECO:0000313" key="2">
    <source>
        <dbReference type="Proteomes" id="UP000322899"/>
    </source>
</evidence>
<accession>A0A5A8DP03</accession>
<gene>
    <name evidence="1" type="ORF">FNF27_07609</name>
</gene>
<dbReference type="Proteomes" id="UP000322899">
    <property type="component" value="Unassembled WGS sequence"/>
</dbReference>
<dbReference type="EMBL" id="VLTO01000093">
    <property type="protein sequence ID" value="KAA0165601.1"/>
    <property type="molecule type" value="Genomic_DNA"/>
</dbReference>
<proteinExistence type="predicted"/>
<comment type="caution">
    <text evidence="1">The sequence shown here is derived from an EMBL/GenBank/DDBJ whole genome shotgun (WGS) entry which is preliminary data.</text>
</comment>
<protein>
    <submittedName>
        <fullName evidence="1">Uncharacterized protein</fullName>
    </submittedName>
</protein>
<reference evidence="1 2" key="1">
    <citation type="submission" date="2019-07" db="EMBL/GenBank/DDBJ databases">
        <title>Genomes of Cafeteria roenbergensis.</title>
        <authorList>
            <person name="Fischer M.G."/>
            <person name="Hackl T."/>
            <person name="Roman M."/>
        </authorList>
    </citation>
    <scope>NUCLEOTIDE SEQUENCE [LARGE SCALE GENOMIC DNA]</scope>
    <source>
        <strain evidence="1 2">E4-10P</strain>
    </source>
</reference>
<evidence type="ECO:0000313" key="1">
    <source>
        <dbReference type="EMBL" id="KAA0165601.1"/>
    </source>
</evidence>
<organism evidence="1 2">
    <name type="scientific">Cafeteria roenbergensis</name>
    <name type="common">Marine flagellate</name>
    <dbReference type="NCBI Taxonomy" id="33653"/>
    <lineage>
        <taxon>Eukaryota</taxon>
        <taxon>Sar</taxon>
        <taxon>Stramenopiles</taxon>
        <taxon>Bigyra</taxon>
        <taxon>Opalozoa</taxon>
        <taxon>Bicosoecida</taxon>
        <taxon>Cafeteriaceae</taxon>
        <taxon>Cafeteria</taxon>
    </lineage>
</organism>
<sequence length="285" mass="28938">MALYGRPWLAVERIPLELPEGVSATCAAAWSGGVVVGTERGTVYFLGRDGRRIMGVVPPPPGARRSRVDKVAAGAAGALLAVAARGWTCLRSVQWASGAQPAVQGSQVLALHAAHGAAEVTSLQWLPSSLGSWGPSPSHAAAWEASGRGKFPVALLTADDAGAVVRCAVGRLSAAGLVVGSAPVVDVVARLDAGISQLCLTAESFLYSDALDVGSACEGVAEEHALPLRVHASSMPGIRRAAGAASKAASDAASGAASERASEDALRSTTDHLKALPTMQAKLLR</sequence>